<dbReference type="EMBL" id="JAENHL010000006">
    <property type="protein sequence ID" value="MBK1866143.1"/>
    <property type="molecule type" value="Genomic_DNA"/>
</dbReference>
<protein>
    <submittedName>
        <fullName evidence="1">Sigma-70 family RNA polymerase sigma factor</fullName>
    </submittedName>
</protein>
<sequence>MNEQVFETHRKYLTGIAYRMLGSYAEAEDVVQDVYLRWHRTDHHDVVDPKAFLARITSRLCLDVLKSARRRRETYVGPWLPEPLIEGLVDESSPAEELAGDLSVAMMLALERLSPLERAAFLLHDIFEMGFPAVAETIGRSEDSTRQLASRARKNLRSARPRYKVDAEAEGAITRAFYDAAYKGDLAGLSKLLAEDVEFQSDGGGVRPAATKILAGIVQVAKFIAGYGQKTFAGHGMSPVRFVRINGMPGFATIEADGLPQTMSFEIKDGKVSGIFVIRNPEKLKHVTAEWIREGQT</sequence>
<evidence type="ECO:0000313" key="1">
    <source>
        <dbReference type="EMBL" id="MBK1866143.1"/>
    </source>
</evidence>
<reference evidence="1" key="1">
    <citation type="submission" date="2021-01" db="EMBL/GenBank/DDBJ databases">
        <authorList>
            <person name="Sun Q."/>
        </authorList>
    </citation>
    <scope>NUCLEOTIDE SEQUENCE</scope>
    <source>
        <strain evidence="1">YIM B02566</strain>
    </source>
</reference>
<organism evidence="1 2">
    <name type="scientific">Taklimakanibacter albus</name>
    <dbReference type="NCBI Taxonomy" id="2800327"/>
    <lineage>
        <taxon>Bacteria</taxon>
        <taxon>Pseudomonadati</taxon>
        <taxon>Pseudomonadota</taxon>
        <taxon>Alphaproteobacteria</taxon>
        <taxon>Hyphomicrobiales</taxon>
        <taxon>Aestuariivirgaceae</taxon>
        <taxon>Taklimakanibacter</taxon>
    </lineage>
</organism>
<proteinExistence type="predicted"/>
<accession>A0ACC5R0J4</accession>
<comment type="caution">
    <text evidence="1">The sequence shown here is derived from an EMBL/GenBank/DDBJ whole genome shotgun (WGS) entry which is preliminary data.</text>
</comment>
<evidence type="ECO:0000313" key="2">
    <source>
        <dbReference type="Proteomes" id="UP000616151"/>
    </source>
</evidence>
<name>A0ACC5R0J4_9HYPH</name>
<gene>
    <name evidence="1" type="ORF">JHL16_07230</name>
</gene>
<dbReference type="Proteomes" id="UP000616151">
    <property type="component" value="Unassembled WGS sequence"/>
</dbReference>
<keyword evidence="2" id="KW-1185">Reference proteome</keyword>